<sequence>MDIEITGSLLIEAIDAALEKKKGVVIDSFDKQSLYTAKREIDDAIILSDLRGEIVSNYDYLIDMETLEYSKKSQSEYD</sequence>
<gene>
    <name evidence="1" type="ORF">BIY29_08360</name>
</gene>
<comment type="caution">
    <text evidence="1">The sequence shown here is derived from an EMBL/GenBank/DDBJ whole genome shotgun (WGS) entry which is preliminary data.</text>
</comment>
<protein>
    <submittedName>
        <fullName evidence="1">Uncharacterized protein</fullName>
    </submittedName>
</protein>
<evidence type="ECO:0000313" key="2">
    <source>
        <dbReference type="Proteomes" id="UP000285648"/>
    </source>
</evidence>
<name>A0A421DPI5_9GAMM</name>
<reference evidence="1 2" key="1">
    <citation type="submission" date="2016-09" db="EMBL/GenBank/DDBJ databases">
        <authorList>
            <person name="Doonan J."/>
            <person name="Pachebat J.A."/>
            <person name="Golyshin P.N."/>
            <person name="Denman S."/>
            <person name="Mcdonald J.E."/>
        </authorList>
    </citation>
    <scope>NUCLEOTIDE SEQUENCE [LARGE SCALE GENOMIC DNA]</scope>
    <source>
        <strain evidence="1 2">NCPPB 3934</strain>
    </source>
</reference>
<dbReference type="EMBL" id="MJLZ01000015">
    <property type="protein sequence ID" value="RLM24723.1"/>
    <property type="molecule type" value="Genomic_DNA"/>
</dbReference>
<evidence type="ECO:0000313" key="1">
    <source>
        <dbReference type="EMBL" id="RLM24723.1"/>
    </source>
</evidence>
<accession>A0A421DPI5</accession>
<organism evidence="1 2">
    <name type="scientific">Brenneria alni</name>
    <dbReference type="NCBI Taxonomy" id="71656"/>
    <lineage>
        <taxon>Bacteria</taxon>
        <taxon>Pseudomonadati</taxon>
        <taxon>Pseudomonadota</taxon>
        <taxon>Gammaproteobacteria</taxon>
        <taxon>Enterobacterales</taxon>
        <taxon>Pectobacteriaceae</taxon>
        <taxon>Brenneria</taxon>
    </lineage>
</organism>
<dbReference type="AlphaFoldDB" id="A0A421DPI5"/>
<keyword evidence="2" id="KW-1185">Reference proteome</keyword>
<dbReference type="Proteomes" id="UP000285648">
    <property type="component" value="Unassembled WGS sequence"/>
</dbReference>
<proteinExistence type="predicted"/>
<dbReference type="RefSeq" id="WP_121574738.1">
    <property type="nucleotide sequence ID" value="NZ_MJLZ01000015.1"/>
</dbReference>